<dbReference type="Proteomes" id="UP001488838">
    <property type="component" value="Unassembled WGS sequence"/>
</dbReference>
<dbReference type="PANTHER" id="PTHR13293">
    <property type="entry name" value="AKIRIN-RELATED"/>
    <property type="match status" value="1"/>
</dbReference>
<dbReference type="GO" id="GO:0003712">
    <property type="term" value="F:transcription coregulator activity"/>
    <property type="evidence" value="ECO:0007669"/>
    <property type="project" value="TreeGrafter"/>
</dbReference>
<dbReference type="GO" id="GO:0014839">
    <property type="term" value="P:myoblast migration involved in skeletal muscle regeneration"/>
    <property type="evidence" value="ECO:0007669"/>
    <property type="project" value="TreeGrafter"/>
</dbReference>
<dbReference type="GO" id="GO:0045663">
    <property type="term" value="P:positive regulation of myoblast differentiation"/>
    <property type="evidence" value="ECO:0007669"/>
    <property type="project" value="TreeGrafter"/>
</dbReference>
<evidence type="ECO:0000313" key="6">
    <source>
        <dbReference type="Proteomes" id="UP001488838"/>
    </source>
</evidence>
<dbReference type="GO" id="GO:1902723">
    <property type="term" value="P:negative regulation of skeletal muscle satellite cell proliferation"/>
    <property type="evidence" value="ECO:0007669"/>
    <property type="project" value="TreeGrafter"/>
</dbReference>
<feature type="compositionally biased region" description="Low complexity" evidence="4">
    <location>
        <begin position="226"/>
        <end position="242"/>
    </location>
</feature>
<dbReference type="GO" id="GO:0045944">
    <property type="term" value="P:positive regulation of transcription by RNA polymerase II"/>
    <property type="evidence" value="ECO:0007669"/>
    <property type="project" value="TreeGrafter"/>
</dbReference>
<feature type="region of interest" description="Disordered" evidence="4">
    <location>
        <begin position="137"/>
        <end position="190"/>
    </location>
</feature>
<gene>
    <name evidence="5" type="ORF">U0070_001535</name>
</gene>
<dbReference type="AlphaFoldDB" id="A0AAW0IDT9"/>
<feature type="compositionally biased region" description="Pro residues" evidence="4">
    <location>
        <begin position="151"/>
        <end position="168"/>
    </location>
</feature>
<accession>A0AAW0IDT9</accession>
<evidence type="ECO:0000256" key="4">
    <source>
        <dbReference type="SAM" id="MobiDB-lite"/>
    </source>
</evidence>
<keyword evidence="6" id="KW-1185">Reference proteome</keyword>
<feature type="compositionally biased region" description="Polar residues" evidence="4">
    <location>
        <begin position="169"/>
        <end position="179"/>
    </location>
</feature>
<organism evidence="5 6">
    <name type="scientific">Myodes glareolus</name>
    <name type="common">Bank vole</name>
    <name type="synonym">Clethrionomys glareolus</name>
    <dbReference type="NCBI Taxonomy" id="447135"/>
    <lineage>
        <taxon>Eukaryota</taxon>
        <taxon>Metazoa</taxon>
        <taxon>Chordata</taxon>
        <taxon>Craniata</taxon>
        <taxon>Vertebrata</taxon>
        <taxon>Euteleostomi</taxon>
        <taxon>Mammalia</taxon>
        <taxon>Eutheria</taxon>
        <taxon>Euarchontoglires</taxon>
        <taxon>Glires</taxon>
        <taxon>Rodentia</taxon>
        <taxon>Myomorpha</taxon>
        <taxon>Muroidea</taxon>
        <taxon>Cricetidae</taxon>
        <taxon>Arvicolinae</taxon>
        <taxon>Myodes</taxon>
    </lineage>
</organism>
<dbReference type="EMBL" id="JBBHLL010000152">
    <property type="protein sequence ID" value="KAK7812437.1"/>
    <property type="molecule type" value="Genomic_DNA"/>
</dbReference>
<dbReference type="GO" id="GO:0010759">
    <property type="term" value="P:positive regulation of macrophage chemotaxis"/>
    <property type="evidence" value="ECO:0007669"/>
    <property type="project" value="TreeGrafter"/>
</dbReference>
<dbReference type="GO" id="GO:0010592">
    <property type="term" value="P:positive regulation of lamellipodium assembly"/>
    <property type="evidence" value="ECO:0007669"/>
    <property type="project" value="TreeGrafter"/>
</dbReference>
<keyword evidence="3" id="KW-0539">Nucleus</keyword>
<feature type="region of interest" description="Disordered" evidence="4">
    <location>
        <begin position="220"/>
        <end position="246"/>
    </location>
</feature>
<evidence type="ECO:0000256" key="3">
    <source>
        <dbReference type="ARBA" id="ARBA00023242"/>
    </source>
</evidence>
<dbReference type="GO" id="GO:0000785">
    <property type="term" value="C:chromatin"/>
    <property type="evidence" value="ECO:0007669"/>
    <property type="project" value="TreeGrafter"/>
</dbReference>
<protein>
    <recommendedName>
        <fullName evidence="7">Akirin 1</fullName>
    </recommendedName>
</protein>
<name>A0AAW0IDT9_MYOGA</name>
<dbReference type="GO" id="GO:0005634">
    <property type="term" value="C:nucleus"/>
    <property type="evidence" value="ECO:0007669"/>
    <property type="project" value="UniProtKB-SubCell"/>
</dbReference>
<proteinExistence type="inferred from homology"/>
<comment type="subcellular location">
    <subcellularLocation>
        <location evidence="1">Nucleus</location>
    </subcellularLocation>
</comment>
<dbReference type="InterPro" id="IPR024132">
    <property type="entry name" value="Akirin"/>
</dbReference>
<dbReference type="CDD" id="cd22243">
    <property type="entry name" value="akirin-1"/>
    <property type="match status" value="1"/>
</dbReference>
<evidence type="ECO:0008006" key="7">
    <source>
        <dbReference type="Google" id="ProtNLM"/>
    </source>
</evidence>
<comment type="similarity">
    <text evidence="2">Belongs to the akirin family.</text>
</comment>
<feature type="non-terminal residue" evidence="5">
    <location>
        <position position="1"/>
    </location>
</feature>
<evidence type="ECO:0000256" key="2">
    <source>
        <dbReference type="ARBA" id="ARBA00005625"/>
    </source>
</evidence>
<sequence length="311" mass="33440">AKDLRSHPSRAKEGGALGGAGAGAFPVLLGDHALCPDRPTSSTGGASGRAQACGPPGEALFRLTPLSAGRWRAPVTSQEAGPMRLPGAGGAIGAGLAWDPSWVLAAVVAASASGPWPLRGMACGATLKRPMEFEAALLSPGSPKRRRCAPLPGPTPGLRPPDAEPPPLQTQMPPTSLQQPALPGSERRLPTPEQIFQNIKQEYSRYQRWRHLEVVLSQSEACTSESQPPSSALTAPSSPGSSWMKKDQPTFTLRQVGIICERLLKDYEDKVREEYEHILSTKLAEQYESFVKFTHDQIMRRYGTRPTSYVS</sequence>
<evidence type="ECO:0000313" key="5">
    <source>
        <dbReference type="EMBL" id="KAK7812437.1"/>
    </source>
</evidence>
<comment type="caution">
    <text evidence="5">The sequence shown here is derived from an EMBL/GenBank/DDBJ whole genome shotgun (WGS) entry which is preliminary data.</text>
</comment>
<evidence type="ECO:0000256" key="1">
    <source>
        <dbReference type="ARBA" id="ARBA00004123"/>
    </source>
</evidence>
<dbReference type="PANTHER" id="PTHR13293:SF9">
    <property type="entry name" value="AKIRIN-1"/>
    <property type="match status" value="1"/>
</dbReference>
<reference evidence="5 6" key="1">
    <citation type="journal article" date="2023" name="bioRxiv">
        <title>Conserved and derived expression patterns and positive selection on dental genes reveal complex evolutionary context of ever-growing rodent molars.</title>
        <authorList>
            <person name="Calamari Z.T."/>
            <person name="Song A."/>
            <person name="Cohen E."/>
            <person name="Akter M."/>
            <person name="Roy R.D."/>
            <person name="Hallikas O."/>
            <person name="Christensen M.M."/>
            <person name="Li P."/>
            <person name="Marangoni P."/>
            <person name="Jernvall J."/>
            <person name="Klein O.D."/>
        </authorList>
    </citation>
    <scope>NUCLEOTIDE SEQUENCE [LARGE SCALE GENOMIC DNA]</scope>
    <source>
        <strain evidence="5">V071</strain>
    </source>
</reference>